<dbReference type="AlphaFoldDB" id="A0A3B0X2I8"/>
<dbReference type="SUPFAM" id="SSF55718">
    <property type="entry name" value="SCP-like"/>
    <property type="match status" value="1"/>
</dbReference>
<accession>A0A3B0X2I8</accession>
<protein>
    <submittedName>
        <fullName evidence="1">Uncharacterized protein</fullName>
    </submittedName>
</protein>
<dbReference type="InterPro" id="IPR036527">
    <property type="entry name" value="SCP2_sterol-bd_dom_sf"/>
</dbReference>
<name>A0A3B0X2I8_9ZZZZ</name>
<feature type="non-terminal residue" evidence="1">
    <location>
        <position position="95"/>
    </location>
</feature>
<organism evidence="1">
    <name type="scientific">hydrothermal vent metagenome</name>
    <dbReference type="NCBI Taxonomy" id="652676"/>
    <lineage>
        <taxon>unclassified sequences</taxon>
        <taxon>metagenomes</taxon>
        <taxon>ecological metagenomes</taxon>
    </lineage>
</organism>
<reference evidence="1" key="1">
    <citation type="submission" date="2018-06" db="EMBL/GenBank/DDBJ databases">
        <authorList>
            <person name="Zhirakovskaya E."/>
        </authorList>
    </citation>
    <scope>NUCLEOTIDE SEQUENCE</scope>
</reference>
<gene>
    <name evidence="1" type="ORF">MNBD_GAMMA11-583</name>
</gene>
<dbReference type="EMBL" id="UOFG01000161">
    <property type="protein sequence ID" value="VAW62011.1"/>
    <property type="molecule type" value="Genomic_DNA"/>
</dbReference>
<sequence>MPELFSVDWAQKYKEVWNSSEGIADQLGQANFSSVIAFGIDGESAPRVVFTITDGQIVSSGGPAGEILNWDIRAARGEWEQMMKKPPGLMRLGLA</sequence>
<proteinExistence type="predicted"/>
<evidence type="ECO:0000313" key="1">
    <source>
        <dbReference type="EMBL" id="VAW62011.1"/>
    </source>
</evidence>